<proteinExistence type="predicted"/>
<protein>
    <submittedName>
        <fullName evidence="2">G_PROTEIN_RECEP_F1_2 domain-containing protein</fullName>
    </submittedName>
</protein>
<sequence>MELSQCATVIFQAPNESIVYDTLKIVSAVYKPIHTYLSIIICVLGAGCNFCNIVVLTRKTMRTPVNMILLAMAFCDTVVLFSNLIFTTHFTFVSFTDCYPGHWSKGWAMFLIAHAHLSLIGHSSSVWLSVMLALIRYVTLRSRGNASSTQIVLKHSYIAIGLVISGVTFINIPNFLTYKIVEELLSSNCQITDDRYLEALAYVPGVSDLALDSYCLVFRLAFWISGVVFKLIPCILLTILVWLLTRILNEVQKNRMKLFKGSSKYSPPSTEINAKTENNYLLAGPKAVANNNGSHYSLIEKNSSPSSRSGVSASRKSVSQTAKGGKTDRTTRMLLSIVALVLITEAPQGMMAVCSGLFSEEFRLHIYNNLGDILDLMSLLSSCSTFLVYCCMSGQFRNEFKRVFFKYRFKICGLTCAKDPNGRRPSEPYSTAFKSFLTSNKEGPDQSENYESSINVHFQIPPSIVIANDDPTLSMHEMTSKSVTPVQYDGNSVIHSPRFFDDTNSKCSQSLLLTNSDTEANNGGTTTSIAKLKNITTDEIVETITPNNVQSNNLNFEGKAINYPSTISIVGRKQKAVVFMKLLVNKNGINESRVVIHDVDTLSSLAMAVDAASNKAFCNENWVKESGEKIKVINLESNKVEKKLDLIEHIGEEMVTSLAFDWIGKNLFVAIDTDPIQNTGRIYVCRVDVPSKCGVVISKGLTNLESIAVDPIDGYLYWINKHGKRIERSFMNGMHHDKHPFQENLEKDNVYRLTSLTLDLVNKKLYYVAINSISSEIFVCDFYQRNSCKPIIANIQTSHIDHYDNKIYWTSTNTNSGSIYYCKKNFCENTSKMIANSSNIEDFALVAVQNQPPRTDPNPCAINNGDCSDICILHPGEPFYSCQCPVGIKLKSNGKTCNPDGIEEVLFIASATNLLYISLDTPELIPRPLHKNDSNTFLKIQDLDYDSRRQWIYWLDGIEYKVMRGKWNDTLIETVHSFDKKEAIEAFKVDYIGQNLIWIDSENGKIEMMSMESKSRKIVYFSKFLKNTNSFAYDIVSGIIMFTEKKHGAFIFKSIKVDGSDETTLLQLPIGSSPMGIEIDSKLNKFYWAESGSNSILSADLQTGTNVEILSSGLRNPFSISKLGERLYFNSINDRTLSYINLQDYDEVGDKTAEEYSNFDNPNVVLISDAVINGNQKGLKVSNVVSKMPTSRFDLCVNKQCTHICTTVNDGIAKCLCKNGQVLSEDGVTCQSINASLIYSRFSIDDDLMRSSVSPQFNLNERMFLGGISDSIQYIYPFRDSLLIAGTGRSPNHFHQQIGYIKKINLTNHQTTTLLISTSSPLIDGISVDDVTGNIFFANRYLKRIEIINEKGSVRRTLLWKNIDPSLVVVEKSQNMLYFVNDSISILRTPIYLNYQHLTTVIKCEDPITSFAIDHHSKLLIYATMNIHDLTKGTIYSTNLDGTNKKQLLSIPKLHALHITPHHLSLLFFNKHNGSVMAFENNELHHHSQIDDLISLTILTTTNAHPSSSLIKAACSAKPSSKAFCNHICLAKNLVESECVCQDHFIYDKEKKICVIKESFVMVSESNKLVRFQIDKVSGGADTLENEPPFYFDLPNIGEINSLSFDPMSVKKYFYWIDSADPSNVVRSSMLPDEPSMTMDEIKEYSKCKSFHYLTIDNSGRQLFVSCSLTLALNMSSIHAFRITAHDDFIYVGVIVSESRYSPRQIEVFNKLNALFFINAISDTSSRIIRCRFDGRDCKALSYTSTDDLSWHSLSLASDTFSQRLLYSSPSSIYSKDVHVDLDLRQRLNLNDILHNSQAFAMSTIAFSHNSLAIAINSRAKSGLFLLKYNTSSHANTFNDLVSLAYYGPSRGSNVKILGGLNEKQKYSVIYSLLINTLLPNLVFI</sequence>
<evidence type="ECO:0000313" key="1">
    <source>
        <dbReference type="Proteomes" id="UP000095286"/>
    </source>
</evidence>
<dbReference type="Proteomes" id="UP000095286">
    <property type="component" value="Unplaced"/>
</dbReference>
<name>A0AC35TJC4_9BILA</name>
<reference evidence="2" key="1">
    <citation type="submission" date="2016-11" db="UniProtKB">
        <authorList>
            <consortium name="WormBaseParasite"/>
        </authorList>
    </citation>
    <scope>IDENTIFICATION</scope>
    <source>
        <strain evidence="2">KR3021</strain>
    </source>
</reference>
<accession>A0AC35TJC4</accession>
<dbReference type="WBParaSite" id="RSKR_0000129500.1">
    <property type="protein sequence ID" value="RSKR_0000129500.1"/>
    <property type="gene ID" value="RSKR_0000129500"/>
</dbReference>
<evidence type="ECO:0000313" key="2">
    <source>
        <dbReference type="WBParaSite" id="RSKR_0000129500.1"/>
    </source>
</evidence>
<organism evidence="1 2">
    <name type="scientific">Rhabditophanes sp. KR3021</name>
    <dbReference type="NCBI Taxonomy" id="114890"/>
    <lineage>
        <taxon>Eukaryota</taxon>
        <taxon>Metazoa</taxon>
        <taxon>Ecdysozoa</taxon>
        <taxon>Nematoda</taxon>
        <taxon>Chromadorea</taxon>
        <taxon>Rhabditida</taxon>
        <taxon>Tylenchina</taxon>
        <taxon>Panagrolaimomorpha</taxon>
        <taxon>Strongyloidoidea</taxon>
        <taxon>Alloionematidae</taxon>
        <taxon>Rhabditophanes</taxon>
    </lineage>
</organism>